<reference evidence="3" key="1">
    <citation type="journal article" date="2020" name="Stud. Mycol.">
        <title>101 Dothideomycetes genomes: A test case for predicting lifestyles and emergence of pathogens.</title>
        <authorList>
            <person name="Haridas S."/>
            <person name="Albert R."/>
            <person name="Binder M."/>
            <person name="Bloem J."/>
            <person name="LaButti K."/>
            <person name="Salamov A."/>
            <person name="Andreopoulos B."/>
            <person name="Baker S."/>
            <person name="Barry K."/>
            <person name="Bills G."/>
            <person name="Bluhm B."/>
            <person name="Cannon C."/>
            <person name="Castanera R."/>
            <person name="Culley D."/>
            <person name="Daum C."/>
            <person name="Ezra D."/>
            <person name="Gonzalez J."/>
            <person name="Henrissat B."/>
            <person name="Kuo A."/>
            <person name="Liang C."/>
            <person name="Lipzen A."/>
            <person name="Lutzoni F."/>
            <person name="Magnuson J."/>
            <person name="Mondo S."/>
            <person name="Nolan M."/>
            <person name="Ohm R."/>
            <person name="Pangilinan J."/>
            <person name="Park H.-J."/>
            <person name="Ramirez L."/>
            <person name="Alfaro M."/>
            <person name="Sun H."/>
            <person name="Tritt A."/>
            <person name="Yoshinaga Y."/>
            <person name="Zwiers L.-H."/>
            <person name="Turgeon B."/>
            <person name="Goodwin S."/>
            <person name="Spatafora J."/>
            <person name="Crous P."/>
            <person name="Grigoriev I."/>
        </authorList>
    </citation>
    <scope>NUCLEOTIDE SEQUENCE [LARGE SCALE GENOMIC DNA]</scope>
    <source>
        <strain evidence="3">CECT 20119</strain>
    </source>
</reference>
<dbReference type="EMBL" id="ML992502">
    <property type="protein sequence ID" value="KAF2226329.1"/>
    <property type="molecule type" value="Genomic_DNA"/>
</dbReference>
<proteinExistence type="predicted"/>
<dbReference type="AlphaFoldDB" id="A0A6A6GL87"/>
<evidence type="ECO:0000313" key="3">
    <source>
        <dbReference type="Proteomes" id="UP000799538"/>
    </source>
</evidence>
<feature type="region of interest" description="Disordered" evidence="1">
    <location>
        <begin position="403"/>
        <end position="423"/>
    </location>
</feature>
<sequence length="440" mass="49915">MTGRWQPQLLRIDLPLCPVSIYNLEAEIQWNKDAPVEDNPQWIISFSTELRTGPSSREGPFSVMVPIGSNRGSFPPSFDYFDTKQNVFVQSFGGGILMWGTYLVNDLGQTQLHAGAVLVKMFGHSPDQAVVGGSKHKYSQINFQKWWTTVGIEAGDVEDREDYAARVFEWMVFGSDTMKGLVMADTEPSMLETMIGLVKRCRRACIGPTSQLSWWGRHEYPFTDLPLPTFDLYFQWQMVLGITCWCQYHGIAGPIMILVAKISDFGGGADEKATLWFSETDSDSHLFYSSFSVATAMMPDFALAHPEELREMARRCWIDRRFAVGLYLEGEGDEYNRFYFGATIIKSNNEHEASVEEGQWYKASKIRFDRWYRADDGGIDKGDRAAFVLSVFRLMDKRKEMFAPKEMPEDDGTSAAEGGKSQALDYGFTDVELVSEEIEH</sequence>
<gene>
    <name evidence="2" type="ORF">BDZ85DRAFT_293322</name>
</gene>
<dbReference type="Proteomes" id="UP000799538">
    <property type="component" value="Unassembled WGS sequence"/>
</dbReference>
<organism evidence="2 3">
    <name type="scientific">Elsinoe ampelina</name>
    <dbReference type="NCBI Taxonomy" id="302913"/>
    <lineage>
        <taxon>Eukaryota</taxon>
        <taxon>Fungi</taxon>
        <taxon>Dikarya</taxon>
        <taxon>Ascomycota</taxon>
        <taxon>Pezizomycotina</taxon>
        <taxon>Dothideomycetes</taxon>
        <taxon>Dothideomycetidae</taxon>
        <taxon>Myriangiales</taxon>
        <taxon>Elsinoaceae</taxon>
        <taxon>Elsinoe</taxon>
    </lineage>
</organism>
<protein>
    <submittedName>
        <fullName evidence="2">Uncharacterized protein</fullName>
    </submittedName>
</protein>
<accession>A0A6A6GL87</accession>
<dbReference type="OrthoDB" id="10326249at2759"/>
<keyword evidence="3" id="KW-1185">Reference proteome</keyword>
<evidence type="ECO:0000256" key="1">
    <source>
        <dbReference type="SAM" id="MobiDB-lite"/>
    </source>
</evidence>
<name>A0A6A6GL87_9PEZI</name>
<evidence type="ECO:0000313" key="2">
    <source>
        <dbReference type="EMBL" id="KAF2226329.1"/>
    </source>
</evidence>